<dbReference type="InterPro" id="IPR001356">
    <property type="entry name" value="HD"/>
</dbReference>
<dbReference type="InterPro" id="IPR020003">
    <property type="entry name" value="ATPase_a/bsu_AS"/>
</dbReference>
<dbReference type="SMART" id="SM00389">
    <property type="entry name" value="HOX"/>
    <property type="match status" value="1"/>
</dbReference>
<evidence type="ECO:0000313" key="11">
    <source>
        <dbReference type="Proteomes" id="UP000694411"/>
    </source>
</evidence>
<evidence type="ECO:0000256" key="1">
    <source>
        <dbReference type="ARBA" id="ARBA00008936"/>
    </source>
</evidence>
<dbReference type="Proteomes" id="UP000694411">
    <property type="component" value="Chromosome 13"/>
</dbReference>
<evidence type="ECO:0000256" key="4">
    <source>
        <dbReference type="ARBA" id="ARBA00022840"/>
    </source>
</evidence>
<keyword evidence="5" id="KW-0406">Ion transport</keyword>
<keyword evidence="4" id="KW-0547">Nucleotide-binding</keyword>
<dbReference type="PANTHER" id="PTHR43389:SF1">
    <property type="entry name" value="V-TYPE PROTON ATPASE SUBUNIT B, KIDNEY ISOFORM"/>
    <property type="match status" value="1"/>
</dbReference>
<dbReference type="NCBIfam" id="TIGR01040">
    <property type="entry name" value="V-ATPase_V1_B"/>
    <property type="match status" value="1"/>
</dbReference>
<keyword evidence="6 7" id="KW-0371">Homeobox</keyword>
<protein>
    <submittedName>
        <fullName evidence="10">Ventral anterior homeobox 2</fullName>
    </submittedName>
</protein>
<dbReference type="PROSITE" id="PS50071">
    <property type="entry name" value="HOMEOBOX_2"/>
    <property type="match status" value="1"/>
</dbReference>
<dbReference type="Ensembl" id="ENSTGET00000019245.1">
    <property type="protein sequence ID" value="ENSTGEP00000016084.1"/>
    <property type="gene ID" value="ENSTGEG00000013002.1"/>
</dbReference>
<reference evidence="10" key="2">
    <citation type="submission" date="2025-08" db="UniProtKB">
        <authorList>
            <consortium name="Ensembl"/>
        </authorList>
    </citation>
    <scope>IDENTIFICATION</scope>
</reference>
<dbReference type="InterPro" id="IPR055190">
    <property type="entry name" value="ATP-synt_VA_C"/>
</dbReference>
<sequence>MARDAESGVRGARQLCFTLSLPTSSRRLGPAGSRRRLPAAWPSRPSLSPLALVLLSSFLAIPLSRTRLPGTFFLQAPRSGLRPITQLFLASLPRGRGSPGPQRQPFAVPRAPLSQDLGLARRDGRRKGTPESCPQPRSRPETEVRCLLHPEALRPGDPAPEEATGDAKGTIREIVLPKGLDLDRPKRTRTSFTAEQLYRLEMEFQRCQYVVGRERTELARQLNLSETQFAQYAEIVHFTLPDGTQRSGQVLEVAGTKAIVQVFEGTSGIDARKTTCEFTGDILRTPVSEDMLGRVFNGSGKPIDKGPVVMAEDFLDINGQPINPHSRIYPEEMIQTGISPIDVMNSIARGQKIPIFSAAGLPHNEIAAQICRQAGLVKKSKAVLDYHDDNFAIVFAAMGVNMETARFFKSDFEQNGTMGNVCLFLNLANDPTIERIITPRLALTTAEFLAYQCEKHVLVILTDMSSYAEALREVSAAREEVPGRRGFPGYMYTDLATIYERAGRVEGRGGSITQIPILTMPNDDITHPIPDLTGFITEGQIYVDRQLHNRQIYPPINVLPSLSRLMKSAIGEGMTRKDHGDVSNQLYACYAIGKDVQAMKAVVGEEALTSEDLLYLEFLQKFEKNFINQGPYENRSVFESLDLGWKLLRIFPKEMLKRIPQAVIDEFYSREGALQDLVPDTAL</sequence>
<dbReference type="SUPFAM" id="SSF46689">
    <property type="entry name" value="Homeodomain-like"/>
    <property type="match status" value="1"/>
</dbReference>
<dbReference type="InterPro" id="IPR004100">
    <property type="entry name" value="ATPase_F1/V1/A1_a/bsu_N"/>
</dbReference>
<evidence type="ECO:0000256" key="5">
    <source>
        <dbReference type="ARBA" id="ARBA00023065"/>
    </source>
</evidence>
<dbReference type="CDD" id="cd01135">
    <property type="entry name" value="V_A-ATPase_B"/>
    <property type="match status" value="1"/>
</dbReference>
<dbReference type="AlphaFoldDB" id="A0A8D2K0X6"/>
<keyword evidence="3" id="KW-0375">Hydrogen ion transport</keyword>
<dbReference type="GO" id="GO:0000221">
    <property type="term" value="C:vacuolar proton-transporting V-type ATPase, V1 domain"/>
    <property type="evidence" value="ECO:0007669"/>
    <property type="project" value="UniProtKB-ARBA"/>
</dbReference>
<dbReference type="Gene3D" id="3.40.50.12240">
    <property type="match status" value="1"/>
</dbReference>
<proteinExistence type="inferred from homology"/>
<keyword evidence="6 7" id="KW-0539">Nucleus</keyword>
<dbReference type="InterPro" id="IPR022879">
    <property type="entry name" value="V-ATPase_su_B/beta"/>
</dbReference>
<dbReference type="FunFam" id="3.40.50.12240:FF:000001">
    <property type="entry name" value="V-type proton ATPase subunit B, brain"/>
    <property type="match status" value="1"/>
</dbReference>
<dbReference type="Gene3D" id="1.10.10.60">
    <property type="entry name" value="Homeodomain-like"/>
    <property type="match status" value="1"/>
</dbReference>
<dbReference type="Pfam" id="PF22919">
    <property type="entry name" value="ATP-synt_VA_C"/>
    <property type="match status" value="1"/>
</dbReference>
<feature type="domain" description="Homeobox" evidence="9">
    <location>
        <begin position="183"/>
        <end position="232"/>
    </location>
</feature>
<reference evidence="10" key="3">
    <citation type="submission" date="2025-09" db="UniProtKB">
        <authorList>
            <consortium name="Ensembl"/>
        </authorList>
    </citation>
    <scope>IDENTIFICATION</scope>
</reference>
<feature type="compositionally biased region" description="Basic and acidic residues" evidence="8">
    <location>
        <begin position="119"/>
        <end position="129"/>
    </location>
</feature>
<dbReference type="GO" id="GO:0046034">
    <property type="term" value="P:ATP metabolic process"/>
    <property type="evidence" value="ECO:0007669"/>
    <property type="project" value="InterPro"/>
</dbReference>
<dbReference type="HAMAP" id="MF_00310">
    <property type="entry name" value="ATP_synth_B_arch"/>
    <property type="match status" value="1"/>
</dbReference>
<dbReference type="GO" id="GO:0007035">
    <property type="term" value="P:vacuolar acidification"/>
    <property type="evidence" value="ECO:0007669"/>
    <property type="project" value="TreeGrafter"/>
</dbReference>
<dbReference type="SUPFAM" id="SSF52540">
    <property type="entry name" value="P-loop containing nucleoside triphosphate hydrolases"/>
    <property type="match status" value="1"/>
</dbReference>
<dbReference type="NCBIfam" id="NF003235">
    <property type="entry name" value="PRK04196.1"/>
    <property type="match status" value="1"/>
</dbReference>
<keyword evidence="2" id="KW-0813">Transport</keyword>
<dbReference type="CDD" id="cd18112">
    <property type="entry name" value="ATP-synt_V_A-type_beta_C"/>
    <property type="match status" value="1"/>
</dbReference>
<keyword evidence="11" id="KW-1185">Reference proteome</keyword>
<dbReference type="Pfam" id="PF00046">
    <property type="entry name" value="Homeodomain"/>
    <property type="match status" value="1"/>
</dbReference>
<keyword evidence="6 7" id="KW-0238">DNA-binding</keyword>
<dbReference type="Pfam" id="PF02874">
    <property type="entry name" value="ATP-synt_ab_N"/>
    <property type="match status" value="1"/>
</dbReference>
<organism evidence="10 11">
    <name type="scientific">Theropithecus gelada</name>
    <name type="common">Gelada baboon</name>
    <dbReference type="NCBI Taxonomy" id="9565"/>
    <lineage>
        <taxon>Eukaryota</taxon>
        <taxon>Metazoa</taxon>
        <taxon>Chordata</taxon>
        <taxon>Craniata</taxon>
        <taxon>Vertebrata</taxon>
        <taxon>Euteleostomi</taxon>
        <taxon>Mammalia</taxon>
        <taxon>Eutheria</taxon>
        <taxon>Euarchontoglires</taxon>
        <taxon>Primates</taxon>
        <taxon>Haplorrhini</taxon>
        <taxon>Catarrhini</taxon>
        <taxon>Cercopithecidae</taxon>
        <taxon>Cercopithecinae</taxon>
        <taxon>Theropithecus</taxon>
    </lineage>
</organism>
<evidence type="ECO:0000256" key="2">
    <source>
        <dbReference type="ARBA" id="ARBA00022448"/>
    </source>
</evidence>
<dbReference type="GO" id="GO:0005634">
    <property type="term" value="C:nucleus"/>
    <property type="evidence" value="ECO:0007669"/>
    <property type="project" value="UniProtKB-SubCell"/>
</dbReference>
<dbReference type="PANTHER" id="PTHR43389">
    <property type="entry name" value="V-TYPE PROTON ATPASE SUBUNIT B"/>
    <property type="match status" value="1"/>
</dbReference>
<evidence type="ECO:0000256" key="3">
    <source>
        <dbReference type="ARBA" id="ARBA00022781"/>
    </source>
</evidence>
<comment type="subcellular location">
    <subcellularLocation>
        <location evidence="6 7">Nucleus</location>
    </subcellularLocation>
</comment>
<keyword evidence="4" id="KW-0067">ATP-binding</keyword>
<gene>
    <name evidence="10" type="primary">VAX2</name>
</gene>
<dbReference type="InterPro" id="IPR009057">
    <property type="entry name" value="Homeodomain-like_sf"/>
</dbReference>
<dbReference type="GO" id="GO:0003677">
    <property type="term" value="F:DNA binding"/>
    <property type="evidence" value="ECO:0007669"/>
    <property type="project" value="UniProtKB-UniRule"/>
</dbReference>
<dbReference type="PROSITE" id="PS00152">
    <property type="entry name" value="ATPASE_ALPHA_BETA"/>
    <property type="match status" value="1"/>
</dbReference>
<evidence type="ECO:0000259" key="9">
    <source>
        <dbReference type="PROSITE" id="PS50071"/>
    </source>
</evidence>
<dbReference type="Pfam" id="PF00006">
    <property type="entry name" value="ATP-synt_ab"/>
    <property type="match status" value="1"/>
</dbReference>
<name>A0A8D2K0X6_THEGE</name>
<reference evidence="10" key="1">
    <citation type="submission" date="2018-05" db="EMBL/GenBank/DDBJ databases">
        <title>Whole genome of Theropithecus gelada.</title>
        <authorList>
            <person name="Chiou K.L."/>
            <person name="Snyder-Mackler N."/>
        </authorList>
    </citation>
    <scope>NUCLEOTIDE SEQUENCE [LARGE SCALE GENOMIC DNA]</scope>
</reference>
<feature type="DNA-binding region" description="Homeobox" evidence="6">
    <location>
        <begin position="185"/>
        <end position="233"/>
    </location>
</feature>
<evidence type="ECO:0000256" key="7">
    <source>
        <dbReference type="RuleBase" id="RU000682"/>
    </source>
</evidence>
<evidence type="ECO:0000313" key="10">
    <source>
        <dbReference type="Ensembl" id="ENSTGEP00000016084.1"/>
    </source>
</evidence>
<evidence type="ECO:0000256" key="8">
    <source>
        <dbReference type="SAM" id="MobiDB-lite"/>
    </source>
</evidence>
<dbReference type="CDD" id="cd18118">
    <property type="entry name" value="ATP-synt_V_A-type_beta_N"/>
    <property type="match status" value="1"/>
</dbReference>
<accession>A0A8D2K0X6</accession>
<dbReference type="GO" id="GO:0046961">
    <property type="term" value="F:proton-transporting ATPase activity, rotational mechanism"/>
    <property type="evidence" value="ECO:0007669"/>
    <property type="project" value="InterPro"/>
</dbReference>
<dbReference type="GO" id="GO:0005524">
    <property type="term" value="F:ATP binding"/>
    <property type="evidence" value="ECO:0007669"/>
    <property type="project" value="UniProtKB-KW"/>
</dbReference>
<evidence type="ECO:0000256" key="6">
    <source>
        <dbReference type="PROSITE-ProRule" id="PRU00108"/>
    </source>
</evidence>
<dbReference type="InterPro" id="IPR005723">
    <property type="entry name" value="ATPase_V1-cplx_bsu"/>
</dbReference>
<dbReference type="InterPro" id="IPR000194">
    <property type="entry name" value="ATPase_F1/V1/A1_a/bsu_nucl-bd"/>
</dbReference>
<dbReference type="CDD" id="cd00086">
    <property type="entry name" value="homeodomain"/>
    <property type="match status" value="1"/>
</dbReference>
<dbReference type="InterPro" id="IPR027417">
    <property type="entry name" value="P-loop_NTPase"/>
</dbReference>
<comment type="similarity">
    <text evidence="1">Belongs to the ATPase alpha/beta chains family.</text>
</comment>
<feature type="region of interest" description="Disordered" evidence="8">
    <location>
        <begin position="92"/>
        <end position="143"/>
    </location>
</feature>